<keyword evidence="1" id="KW-1133">Transmembrane helix</keyword>
<sequence>MCCEPPPLQVRGRRSWSVIRCLRRCLRIGVCIYVINNYYDEAHCLFSSGRIIGPAICGALYAATVGFWPSAILWVSTGCLVTAFLFLSLVRLPSESGEHIGEDVEGQDDLEPESERLLAHRPADEESVLLLA</sequence>
<keyword evidence="3" id="KW-1185">Reference proteome</keyword>
<dbReference type="Proteomes" id="UP000076532">
    <property type="component" value="Unassembled WGS sequence"/>
</dbReference>
<proteinExistence type="predicted"/>
<dbReference type="EMBL" id="KV417820">
    <property type="protein sequence ID" value="KZP05750.1"/>
    <property type="molecule type" value="Genomic_DNA"/>
</dbReference>
<keyword evidence="1" id="KW-0472">Membrane</keyword>
<keyword evidence="1" id="KW-0812">Transmembrane</keyword>
<accession>A0A167W6J4</accession>
<feature type="transmembrane region" description="Helical" evidence="1">
    <location>
        <begin position="71"/>
        <end position="90"/>
    </location>
</feature>
<evidence type="ECO:0000313" key="3">
    <source>
        <dbReference type="Proteomes" id="UP000076532"/>
    </source>
</evidence>
<gene>
    <name evidence="2" type="ORF">FIBSPDRAFT_1053913</name>
</gene>
<reference evidence="2 3" key="1">
    <citation type="journal article" date="2016" name="Mol. Biol. Evol.">
        <title>Comparative Genomics of Early-Diverging Mushroom-Forming Fungi Provides Insights into the Origins of Lignocellulose Decay Capabilities.</title>
        <authorList>
            <person name="Nagy L.G."/>
            <person name="Riley R."/>
            <person name="Tritt A."/>
            <person name="Adam C."/>
            <person name="Daum C."/>
            <person name="Floudas D."/>
            <person name="Sun H."/>
            <person name="Yadav J.S."/>
            <person name="Pangilinan J."/>
            <person name="Larsson K.H."/>
            <person name="Matsuura K."/>
            <person name="Barry K."/>
            <person name="Labutti K."/>
            <person name="Kuo R."/>
            <person name="Ohm R.A."/>
            <person name="Bhattacharya S.S."/>
            <person name="Shirouzu T."/>
            <person name="Yoshinaga Y."/>
            <person name="Martin F.M."/>
            <person name="Grigoriev I.V."/>
            <person name="Hibbett D.S."/>
        </authorList>
    </citation>
    <scope>NUCLEOTIDE SEQUENCE [LARGE SCALE GENOMIC DNA]</scope>
    <source>
        <strain evidence="2 3">CBS 109695</strain>
    </source>
</reference>
<evidence type="ECO:0000256" key="1">
    <source>
        <dbReference type="SAM" id="Phobius"/>
    </source>
</evidence>
<evidence type="ECO:0000313" key="2">
    <source>
        <dbReference type="EMBL" id="KZP05750.1"/>
    </source>
</evidence>
<organism evidence="2 3">
    <name type="scientific">Athelia psychrophila</name>
    <dbReference type="NCBI Taxonomy" id="1759441"/>
    <lineage>
        <taxon>Eukaryota</taxon>
        <taxon>Fungi</taxon>
        <taxon>Dikarya</taxon>
        <taxon>Basidiomycota</taxon>
        <taxon>Agaricomycotina</taxon>
        <taxon>Agaricomycetes</taxon>
        <taxon>Agaricomycetidae</taxon>
        <taxon>Atheliales</taxon>
        <taxon>Atheliaceae</taxon>
        <taxon>Athelia</taxon>
    </lineage>
</organism>
<dbReference type="AlphaFoldDB" id="A0A167W6J4"/>
<protein>
    <submittedName>
        <fullName evidence="2">Uncharacterized protein</fullName>
    </submittedName>
</protein>
<name>A0A167W6J4_9AGAM</name>